<keyword evidence="4" id="KW-1185">Reference proteome</keyword>
<reference evidence="3" key="1">
    <citation type="submission" date="2021-02" db="EMBL/GenBank/DDBJ databases">
        <title>First Annotated Genome of the Yellow-green Alga Tribonema minus.</title>
        <authorList>
            <person name="Mahan K.M."/>
        </authorList>
    </citation>
    <scope>NUCLEOTIDE SEQUENCE</scope>
    <source>
        <strain evidence="3">UTEX B ZZ1240</strain>
    </source>
</reference>
<dbReference type="GO" id="GO:0003779">
    <property type="term" value="F:actin binding"/>
    <property type="evidence" value="ECO:0007669"/>
    <property type="project" value="InterPro"/>
</dbReference>
<accession>A0A836C9A6</accession>
<name>A0A836C9A6_9STRA</name>
<evidence type="ECO:0000256" key="1">
    <source>
        <dbReference type="SAM" id="MobiDB-lite"/>
    </source>
</evidence>
<sequence>MPPAAGGGGEGRGSMLAAIQAGAKLKPAAASPPPAAPFGSGGGKSSLLDAIRDGPKLKKVTPADARPAAAAAVTGAPGGLGAFANPGINDILARRKYLEADESDDSELDDSDWD</sequence>
<feature type="region of interest" description="Disordered" evidence="1">
    <location>
        <begin position="23"/>
        <end position="49"/>
    </location>
</feature>
<feature type="non-terminal residue" evidence="3">
    <location>
        <position position="114"/>
    </location>
</feature>
<evidence type="ECO:0000313" key="4">
    <source>
        <dbReference type="Proteomes" id="UP000664859"/>
    </source>
</evidence>
<dbReference type="SMART" id="SM00246">
    <property type="entry name" value="WH2"/>
    <property type="match status" value="2"/>
</dbReference>
<gene>
    <name evidence="3" type="ORF">JKP88DRAFT_227206</name>
</gene>
<dbReference type="InterPro" id="IPR003124">
    <property type="entry name" value="WH2_dom"/>
</dbReference>
<dbReference type="Pfam" id="PF02205">
    <property type="entry name" value="WH2"/>
    <property type="match status" value="2"/>
</dbReference>
<protein>
    <recommendedName>
        <fullName evidence="2">WH2 domain-containing protein</fullName>
    </recommendedName>
</protein>
<dbReference type="AlphaFoldDB" id="A0A836C9A6"/>
<comment type="caution">
    <text evidence="3">The sequence shown here is derived from an EMBL/GenBank/DDBJ whole genome shotgun (WGS) entry which is preliminary data.</text>
</comment>
<dbReference type="EMBL" id="JAFCMP010000531">
    <property type="protein sequence ID" value="KAG5176922.1"/>
    <property type="molecule type" value="Genomic_DNA"/>
</dbReference>
<dbReference type="Proteomes" id="UP000664859">
    <property type="component" value="Unassembled WGS sequence"/>
</dbReference>
<feature type="domain" description="WH2" evidence="2">
    <location>
        <begin position="43"/>
        <end position="60"/>
    </location>
</feature>
<dbReference type="PROSITE" id="PS51082">
    <property type="entry name" value="WH2"/>
    <property type="match status" value="2"/>
</dbReference>
<evidence type="ECO:0000259" key="2">
    <source>
        <dbReference type="PROSITE" id="PS51082"/>
    </source>
</evidence>
<proteinExistence type="predicted"/>
<feature type="domain" description="WH2" evidence="2">
    <location>
        <begin position="11"/>
        <end position="28"/>
    </location>
</feature>
<organism evidence="3 4">
    <name type="scientific">Tribonema minus</name>
    <dbReference type="NCBI Taxonomy" id="303371"/>
    <lineage>
        <taxon>Eukaryota</taxon>
        <taxon>Sar</taxon>
        <taxon>Stramenopiles</taxon>
        <taxon>Ochrophyta</taxon>
        <taxon>PX clade</taxon>
        <taxon>Xanthophyceae</taxon>
        <taxon>Tribonematales</taxon>
        <taxon>Tribonemataceae</taxon>
        <taxon>Tribonema</taxon>
    </lineage>
</organism>
<evidence type="ECO:0000313" key="3">
    <source>
        <dbReference type="EMBL" id="KAG5176922.1"/>
    </source>
</evidence>
<dbReference type="Gene3D" id="6.10.280.150">
    <property type="match status" value="1"/>
</dbReference>